<keyword evidence="2" id="KW-0472">Membrane</keyword>
<evidence type="ECO:0000256" key="1">
    <source>
        <dbReference type="SAM" id="MobiDB-lite"/>
    </source>
</evidence>
<keyword evidence="2" id="KW-0812">Transmembrane</keyword>
<keyword evidence="2" id="KW-1133">Transmembrane helix</keyword>
<evidence type="ECO:0000313" key="3">
    <source>
        <dbReference type="EMBL" id="WVN88633.1"/>
    </source>
</evidence>
<accession>A0AAJ8M203</accession>
<organism evidence="3 4">
    <name type="scientific">Cryptococcus depauperatus CBS 7841</name>
    <dbReference type="NCBI Taxonomy" id="1295531"/>
    <lineage>
        <taxon>Eukaryota</taxon>
        <taxon>Fungi</taxon>
        <taxon>Dikarya</taxon>
        <taxon>Basidiomycota</taxon>
        <taxon>Agaricomycotina</taxon>
        <taxon>Tremellomycetes</taxon>
        <taxon>Tremellales</taxon>
        <taxon>Cryptococcaceae</taxon>
        <taxon>Cryptococcus</taxon>
    </lineage>
</organism>
<gene>
    <name evidence="3" type="ORF">L203_103844</name>
</gene>
<reference evidence="3" key="3">
    <citation type="submission" date="2024-01" db="EMBL/GenBank/DDBJ databases">
        <authorList>
            <person name="Coelho M.A."/>
            <person name="David-Palma M."/>
            <person name="Shea T."/>
            <person name="Sun S."/>
            <person name="Cuomo C.A."/>
            <person name="Heitman J."/>
        </authorList>
    </citation>
    <scope>NUCLEOTIDE SEQUENCE</scope>
    <source>
        <strain evidence="3">CBS 7841</strain>
    </source>
</reference>
<feature type="transmembrane region" description="Helical" evidence="2">
    <location>
        <begin position="73"/>
        <end position="96"/>
    </location>
</feature>
<dbReference type="AlphaFoldDB" id="A0AAJ8M203"/>
<feature type="region of interest" description="Disordered" evidence="1">
    <location>
        <begin position="1"/>
        <end position="23"/>
    </location>
</feature>
<reference evidence="3" key="2">
    <citation type="journal article" date="2022" name="Elife">
        <title>Obligate sexual reproduction of a homothallic fungus closely related to the Cryptococcus pathogenic species complex.</title>
        <authorList>
            <person name="Passer A.R."/>
            <person name="Clancey S.A."/>
            <person name="Shea T."/>
            <person name="David-Palma M."/>
            <person name="Averette A.F."/>
            <person name="Boekhout T."/>
            <person name="Porcel B.M."/>
            <person name="Nowrousian M."/>
            <person name="Cuomo C.A."/>
            <person name="Sun S."/>
            <person name="Heitman J."/>
            <person name="Coelho M.A."/>
        </authorList>
    </citation>
    <scope>NUCLEOTIDE SEQUENCE</scope>
    <source>
        <strain evidence="3">CBS 7841</strain>
    </source>
</reference>
<dbReference type="Proteomes" id="UP000094043">
    <property type="component" value="Chromosome 4"/>
</dbReference>
<evidence type="ECO:0000256" key="2">
    <source>
        <dbReference type="SAM" id="Phobius"/>
    </source>
</evidence>
<feature type="transmembrane region" description="Helical" evidence="2">
    <location>
        <begin position="116"/>
        <end position="135"/>
    </location>
</feature>
<feature type="compositionally biased region" description="Basic residues" evidence="1">
    <location>
        <begin position="1"/>
        <end position="13"/>
    </location>
</feature>
<dbReference type="RefSeq" id="XP_066069333.1">
    <property type="nucleotide sequence ID" value="XM_066213236.1"/>
</dbReference>
<reference evidence="3" key="1">
    <citation type="submission" date="2016-06" db="EMBL/GenBank/DDBJ databases">
        <authorList>
            <person name="Cuomo C."/>
            <person name="Litvintseva A."/>
            <person name="Heitman J."/>
            <person name="Chen Y."/>
            <person name="Sun S."/>
            <person name="Springer D."/>
            <person name="Dromer F."/>
            <person name="Young S."/>
            <person name="Zeng Q."/>
            <person name="Chapman S."/>
            <person name="Gujja S."/>
            <person name="Saif S."/>
            <person name="Birren B."/>
        </authorList>
    </citation>
    <scope>NUCLEOTIDE SEQUENCE</scope>
    <source>
        <strain evidence="3">CBS 7841</strain>
    </source>
</reference>
<proteinExistence type="predicted"/>
<protein>
    <submittedName>
        <fullName evidence="3">Uncharacterized protein</fullName>
    </submittedName>
</protein>
<name>A0AAJ8M203_9TREE</name>
<dbReference type="GeneID" id="91088054"/>
<keyword evidence="4" id="KW-1185">Reference proteome</keyword>
<evidence type="ECO:0000313" key="4">
    <source>
        <dbReference type="Proteomes" id="UP000094043"/>
    </source>
</evidence>
<dbReference type="KEGG" id="cdep:91088054"/>
<sequence length="188" mass="21513">MVSKTRQRTRTRQRQNSEDVSLNTSEIIDNQEQQQEINKLRAKNLKDNRQAQNALDVGILTNVFISVIQIKAFIAYPNPIFTILSIFQLILLPLSLTPHWLPSSWLPYLNSASNHLLILSIHLAISICAVWLRTFSTGPTEHLQLGEIARWTLPCLVVGGVDMQRRGERDADRKLRLLETMKYDLRGA</sequence>
<dbReference type="EMBL" id="CP143787">
    <property type="protein sequence ID" value="WVN88633.1"/>
    <property type="molecule type" value="Genomic_DNA"/>
</dbReference>